<reference evidence="2 3" key="1">
    <citation type="journal article" date="2013" name="Genome Announc.">
        <title>Draft Genome Sequence of a Highly Flagellated, Fast-Swimming Archaeon, Methanocaldococcus villosus Strain KIN24-T80 (DSM 22612).</title>
        <authorList>
            <person name="Thennarasu S."/>
            <person name="Polireddy D."/>
            <person name="Antony A."/>
            <person name="Yada M.R."/>
            <person name="Algarawi S."/>
            <person name="Sivakumar N."/>
        </authorList>
    </citation>
    <scope>NUCLEOTIDE SEQUENCE [LARGE SCALE GENOMIC DNA]</scope>
    <source>
        <strain evidence="2 3">KIN24-T80</strain>
    </source>
</reference>
<gene>
    <name evidence="2" type="ORF">J422_04610</name>
</gene>
<dbReference type="PATRIC" id="fig|1069083.5.peg.903"/>
<organism evidence="2 3">
    <name type="scientific">Methanocaldococcus villosus KIN24-T80</name>
    <dbReference type="NCBI Taxonomy" id="1069083"/>
    <lineage>
        <taxon>Archaea</taxon>
        <taxon>Methanobacteriati</taxon>
        <taxon>Methanobacteriota</taxon>
        <taxon>Methanomada group</taxon>
        <taxon>Methanococci</taxon>
        <taxon>Methanococcales</taxon>
        <taxon>Methanocaldococcaceae</taxon>
        <taxon>Methanocaldococcus</taxon>
    </lineage>
</organism>
<feature type="transmembrane region" description="Helical" evidence="1">
    <location>
        <begin position="6"/>
        <end position="29"/>
    </location>
</feature>
<dbReference type="RefSeq" id="WP_004591920.1">
    <property type="nucleotide sequence ID" value="NZ_APMM01000029.1"/>
</dbReference>
<proteinExistence type="predicted"/>
<dbReference type="EMBL" id="APMM01000029">
    <property type="protein sequence ID" value="ENN96037.1"/>
    <property type="molecule type" value="Genomic_DNA"/>
</dbReference>
<sequence length="41" mass="4530">MDNQTLFMAMGLASLGLVVLLSLALYVWYFKLGGKKALDTH</sequence>
<comment type="caution">
    <text evidence="2">The sequence shown here is derived from an EMBL/GenBank/DDBJ whole genome shotgun (WGS) entry which is preliminary data.</text>
</comment>
<evidence type="ECO:0000256" key="1">
    <source>
        <dbReference type="SAM" id="Phobius"/>
    </source>
</evidence>
<evidence type="ECO:0000313" key="2">
    <source>
        <dbReference type="EMBL" id="ENN96037.1"/>
    </source>
</evidence>
<dbReference type="Proteomes" id="UP000053695">
    <property type="component" value="Unassembled WGS sequence"/>
</dbReference>
<evidence type="ECO:0000313" key="3">
    <source>
        <dbReference type="Proteomes" id="UP000053695"/>
    </source>
</evidence>
<name>N6VY38_9EURY</name>
<protein>
    <submittedName>
        <fullName evidence="2">Uncharacterized protein</fullName>
    </submittedName>
</protein>
<keyword evidence="3" id="KW-1185">Reference proteome</keyword>
<keyword evidence="1" id="KW-0812">Transmembrane</keyword>
<accession>N6VY38</accession>
<keyword evidence="1" id="KW-0472">Membrane</keyword>
<keyword evidence="1" id="KW-1133">Transmembrane helix</keyword>
<dbReference type="AlphaFoldDB" id="N6VY38"/>